<dbReference type="GO" id="GO:0004190">
    <property type="term" value="F:aspartic-type endopeptidase activity"/>
    <property type="evidence" value="ECO:0007669"/>
    <property type="project" value="InterPro"/>
</dbReference>
<keyword evidence="2" id="KW-0378">Hydrolase</keyword>
<dbReference type="SUPFAM" id="SSF50630">
    <property type="entry name" value="Acid proteases"/>
    <property type="match status" value="2"/>
</dbReference>
<keyword evidence="2" id="KW-0645">Protease</keyword>
<evidence type="ECO:0000313" key="2">
    <source>
        <dbReference type="EMBL" id="QKG72091.1"/>
    </source>
</evidence>
<dbReference type="InterPro" id="IPR001969">
    <property type="entry name" value="Aspartic_peptidase_AS"/>
</dbReference>
<evidence type="ECO:0000313" key="3">
    <source>
        <dbReference type="Proteomes" id="UP000504693"/>
    </source>
</evidence>
<sequence>MGKVLKLAVLALLGASAPALAQDDGERSPEVSAARSPVLPPAEFDEALAIGGEQIDARKLRSRMTVDVLINGKGPYKFVVDSGADTSVIGEGLAGRLALEPGTPTLLHGVTESAIVDRVMVDELQLGPTISTALELPVLEERDLGGDGMVGLDALVEQRLMMDFEKRLITVDDGRVPEPLRDGVIVVTGRLQRGQLILTKVKAGKHRVDAVVDTGSEITIGNIALRDKLLRRGKTDFQKITVYGVTGAAIDLDFAFIKELKLGPIKLTNVPIAFADIPPFEVFGIDKEPSLLLGTDLMENFRRVSLDFHDRKVRFQLRKCEARLVVRTVTSASRLRAEERSACQE</sequence>
<dbReference type="InterPro" id="IPR034122">
    <property type="entry name" value="Retropepsin-like_bacterial"/>
</dbReference>
<name>A0A7D3XSV1_9SPHN</name>
<protein>
    <submittedName>
        <fullName evidence="2">Aspartyl protease family protein</fullName>
    </submittedName>
</protein>
<feature type="chain" id="PRO_5028817199" evidence="1">
    <location>
        <begin position="22"/>
        <end position="345"/>
    </location>
</feature>
<keyword evidence="3" id="KW-1185">Reference proteome</keyword>
<dbReference type="Proteomes" id="UP000504693">
    <property type="component" value="Chromosome"/>
</dbReference>
<dbReference type="RefSeq" id="WP_173215150.1">
    <property type="nucleotide sequence ID" value="NZ_CP053921.1"/>
</dbReference>
<dbReference type="Pfam" id="PF13650">
    <property type="entry name" value="Asp_protease_2"/>
    <property type="match status" value="2"/>
</dbReference>
<evidence type="ECO:0000256" key="1">
    <source>
        <dbReference type="SAM" id="SignalP"/>
    </source>
</evidence>
<proteinExistence type="predicted"/>
<gene>
    <name evidence="2" type="ORF">HQR01_12340</name>
</gene>
<dbReference type="AlphaFoldDB" id="A0A7D3XSV1"/>
<keyword evidence="1" id="KW-0732">Signal</keyword>
<dbReference type="CDD" id="cd05483">
    <property type="entry name" value="retropepsin_like_bacteria"/>
    <property type="match status" value="1"/>
</dbReference>
<dbReference type="Gene3D" id="2.40.70.10">
    <property type="entry name" value="Acid Proteases"/>
    <property type="match status" value="2"/>
</dbReference>
<accession>A0A7D3XSV1</accession>
<reference evidence="2 3" key="1">
    <citation type="submission" date="2020-05" db="EMBL/GenBank/DDBJ databases">
        <title>Erythrobacter mangrovi sp. nov., isolated from rhizosphere soil of mangrove plant (Kandelia candel).</title>
        <authorList>
            <person name="Ye Y.H."/>
        </authorList>
    </citation>
    <scope>NUCLEOTIDE SEQUENCE [LARGE SCALE GENOMIC DNA]</scope>
    <source>
        <strain evidence="2 3">EB310</strain>
    </source>
</reference>
<dbReference type="InterPro" id="IPR021109">
    <property type="entry name" value="Peptidase_aspartic_dom_sf"/>
</dbReference>
<organism evidence="2 3">
    <name type="scientific">Erythrobacter mangrovi</name>
    <dbReference type="NCBI Taxonomy" id="2739433"/>
    <lineage>
        <taxon>Bacteria</taxon>
        <taxon>Pseudomonadati</taxon>
        <taxon>Pseudomonadota</taxon>
        <taxon>Alphaproteobacteria</taxon>
        <taxon>Sphingomonadales</taxon>
        <taxon>Erythrobacteraceae</taxon>
        <taxon>Erythrobacter/Porphyrobacter group</taxon>
        <taxon>Erythrobacter</taxon>
    </lineage>
</organism>
<feature type="signal peptide" evidence="1">
    <location>
        <begin position="1"/>
        <end position="21"/>
    </location>
</feature>
<dbReference type="GO" id="GO:0006508">
    <property type="term" value="P:proteolysis"/>
    <property type="evidence" value="ECO:0007669"/>
    <property type="project" value="UniProtKB-KW"/>
</dbReference>
<dbReference type="PROSITE" id="PS00141">
    <property type="entry name" value="ASP_PROTEASE"/>
    <property type="match status" value="1"/>
</dbReference>
<dbReference type="KEGG" id="emv:HQR01_12340"/>
<dbReference type="EMBL" id="CP053921">
    <property type="protein sequence ID" value="QKG72091.1"/>
    <property type="molecule type" value="Genomic_DNA"/>
</dbReference>